<keyword evidence="2" id="KW-1133">Transmembrane helix</keyword>
<feature type="transmembrane region" description="Helical" evidence="2">
    <location>
        <begin position="307"/>
        <end position="329"/>
    </location>
</feature>
<sequence>MKTRLGVILFGIGVFAVVIAAGLAFFVAPSVARLPYDLKLCTETVKEDCLRPSVAEAQNAQFLYTKGGDAPVVGIKAGTLQSTTEISPLPDTTDKELTGDLKGEAVVWRGLGTVVWTEKNETISQYEALIAVDRDTASAVEWNGQKLNDVAAPAVPAPVSYTGQLYKFPFGTERKNYEYFDRDLRKALPIEFKDTEKIDGLEVYRFEQVIPETALNFSQERIASLIGAFAKTATSGEVRYSNTRTIWVEPVTGNFIKVSERQRKTFVPNVGAPTQLLNGDFVYTPGTVSHNVASAGDSKSQIQLISLWLPIGVAVLGAILLIAGPWMVATGRKAARGRHEEITDENDVSEDENGKVTA</sequence>
<dbReference type="InterPro" id="IPR021424">
    <property type="entry name" value="PorA"/>
</dbReference>
<evidence type="ECO:0000256" key="2">
    <source>
        <dbReference type="SAM" id="Phobius"/>
    </source>
</evidence>
<dbReference type="EMBL" id="MEIA01000184">
    <property type="protein sequence ID" value="OJF12954.1"/>
    <property type="molecule type" value="Genomic_DNA"/>
</dbReference>
<dbReference type="Pfam" id="PF11271">
    <property type="entry name" value="PorA"/>
    <property type="match status" value="1"/>
</dbReference>
<accession>A0A1K0G6R8</accession>
<keyword evidence="2" id="KW-0812">Transmembrane</keyword>
<protein>
    <recommendedName>
        <fullName evidence="5">DUF3068 family protein</fullName>
    </recommendedName>
</protein>
<evidence type="ECO:0000256" key="1">
    <source>
        <dbReference type="SAM" id="MobiDB-lite"/>
    </source>
</evidence>
<keyword evidence="2" id="KW-0472">Membrane</keyword>
<gene>
    <name evidence="3" type="ORF">BG844_17850</name>
</gene>
<evidence type="ECO:0000313" key="4">
    <source>
        <dbReference type="Proteomes" id="UP000182486"/>
    </source>
</evidence>
<name>A0A1K0G6R8_9ACTN</name>
<feature type="compositionally biased region" description="Acidic residues" evidence="1">
    <location>
        <begin position="342"/>
        <end position="351"/>
    </location>
</feature>
<feature type="transmembrane region" description="Helical" evidence="2">
    <location>
        <begin position="7"/>
        <end position="28"/>
    </location>
</feature>
<evidence type="ECO:0008006" key="5">
    <source>
        <dbReference type="Google" id="ProtNLM"/>
    </source>
</evidence>
<dbReference type="Proteomes" id="UP000182486">
    <property type="component" value="Unassembled WGS sequence"/>
</dbReference>
<evidence type="ECO:0000313" key="3">
    <source>
        <dbReference type="EMBL" id="OJF12954.1"/>
    </source>
</evidence>
<feature type="region of interest" description="Disordered" evidence="1">
    <location>
        <begin position="336"/>
        <end position="358"/>
    </location>
</feature>
<proteinExistence type="predicted"/>
<reference evidence="3 4" key="1">
    <citation type="submission" date="2016-09" db="EMBL/GenBank/DDBJ databases">
        <title>Couchioplanes caeruleus draft genome sequence.</title>
        <authorList>
            <person name="Sheehan J."/>
            <person name="Caffrey P."/>
        </authorList>
    </citation>
    <scope>NUCLEOTIDE SEQUENCE [LARGE SCALE GENOMIC DNA]</scope>
    <source>
        <strain evidence="3 4">DSM 43634</strain>
    </source>
</reference>
<organism evidence="3 4">
    <name type="scientific">Couchioplanes caeruleus subsp. caeruleus</name>
    <dbReference type="NCBI Taxonomy" id="56427"/>
    <lineage>
        <taxon>Bacteria</taxon>
        <taxon>Bacillati</taxon>
        <taxon>Actinomycetota</taxon>
        <taxon>Actinomycetes</taxon>
        <taxon>Micromonosporales</taxon>
        <taxon>Micromonosporaceae</taxon>
        <taxon>Couchioplanes</taxon>
    </lineage>
</organism>
<keyword evidence="4" id="KW-1185">Reference proteome</keyword>
<dbReference type="RefSeq" id="WP_071806470.1">
    <property type="nucleotide sequence ID" value="NZ_MEIA01000184.1"/>
</dbReference>
<comment type="caution">
    <text evidence="3">The sequence shown here is derived from an EMBL/GenBank/DDBJ whole genome shotgun (WGS) entry which is preliminary data.</text>
</comment>
<dbReference type="AlphaFoldDB" id="A0A1K0G6R8"/>